<evidence type="ECO:0000313" key="2">
    <source>
        <dbReference type="Proteomes" id="UP000237105"/>
    </source>
</evidence>
<comment type="caution">
    <text evidence="1">The sequence shown here is derived from an EMBL/GenBank/DDBJ whole genome shotgun (WGS) entry which is preliminary data.</text>
</comment>
<dbReference type="EMBL" id="JXTB01000035">
    <property type="protein sequence ID" value="PON73146.1"/>
    <property type="molecule type" value="Genomic_DNA"/>
</dbReference>
<dbReference type="Proteomes" id="UP000237105">
    <property type="component" value="Unassembled WGS sequence"/>
</dbReference>
<proteinExistence type="predicted"/>
<dbReference type="AlphaFoldDB" id="A0A2P5DIN8"/>
<gene>
    <name evidence="1" type="ORF">PanWU01x14_059870</name>
</gene>
<protein>
    <submittedName>
        <fullName evidence="1">Uncharacterized protein</fullName>
    </submittedName>
</protein>
<organism evidence="1 2">
    <name type="scientific">Parasponia andersonii</name>
    <name type="common">Sponia andersonii</name>
    <dbReference type="NCBI Taxonomy" id="3476"/>
    <lineage>
        <taxon>Eukaryota</taxon>
        <taxon>Viridiplantae</taxon>
        <taxon>Streptophyta</taxon>
        <taxon>Embryophyta</taxon>
        <taxon>Tracheophyta</taxon>
        <taxon>Spermatophyta</taxon>
        <taxon>Magnoliopsida</taxon>
        <taxon>eudicotyledons</taxon>
        <taxon>Gunneridae</taxon>
        <taxon>Pentapetalae</taxon>
        <taxon>rosids</taxon>
        <taxon>fabids</taxon>
        <taxon>Rosales</taxon>
        <taxon>Cannabaceae</taxon>
        <taxon>Parasponia</taxon>
    </lineage>
</organism>
<name>A0A2P5DIN8_PARAD</name>
<evidence type="ECO:0000313" key="1">
    <source>
        <dbReference type="EMBL" id="PON73146.1"/>
    </source>
</evidence>
<sequence length="53" mass="5975">MLGTRSLGGIVWRLCFLAKGSPTRRPLGKYALHYVPCKPMVNPTNQLLHSTYM</sequence>
<keyword evidence="2" id="KW-1185">Reference proteome</keyword>
<reference evidence="2" key="1">
    <citation type="submission" date="2016-06" db="EMBL/GenBank/DDBJ databases">
        <title>Parallel loss of symbiosis genes in relatives of nitrogen-fixing non-legume Parasponia.</title>
        <authorList>
            <person name="Van Velzen R."/>
            <person name="Holmer R."/>
            <person name="Bu F."/>
            <person name="Rutten L."/>
            <person name="Van Zeijl A."/>
            <person name="Liu W."/>
            <person name="Santuari L."/>
            <person name="Cao Q."/>
            <person name="Sharma T."/>
            <person name="Shen D."/>
            <person name="Roswanjaya Y."/>
            <person name="Wardhani T."/>
            <person name="Kalhor M.S."/>
            <person name="Jansen J."/>
            <person name="Van den Hoogen J."/>
            <person name="Gungor B."/>
            <person name="Hartog M."/>
            <person name="Hontelez J."/>
            <person name="Verver J."/>
            <person name="Yang W.-C."/>
            <person name="Schijlen E."/>
            <person name="Repin R."/>
            <person name="Schilthuizen M."/>
            <person name="Schranz E."/>
            <person name="Heidstra R."/>
            <person name="Miyata K."/>
            <person name="Fedorova E."/>
            <person name="Kohlen W."/>
            <person name="Bisseling T."/>
            <person name="Smit S."/>
            <person name="Geurts R."/>
        </authorList>
    </citation>
    <scope>NUCLEOTIDE SEQUENCE [LARGE SCALE GENOMIC DNA]</scope>
    <source>
        <strain evidence="2">cv. WU1-14</strain>
    </source>
</reference>
<accession>A0A2P5DIN8</accession>